<dbReference type="InterPro" id="IPR028886">
    <property type="entry name" value="MoCo_sulfurase"/>
</dbReference>
<accession>A0A3L8DS57</accession>
<evidence type="ECO:0000313" key="6">
    <source>
        <dbReference type="EMBL" id="RLU23156.1"/>
    </source>
</evidence>
<keyword evidence="2 4" id="KW-0663">Pyridoxal phosphate</keyword>
<evidence type="ECO:0000256" key="3">
    <source>
        <dbReference type="ARBA" id="ARBA00023150"/>
    </source>
</evidence>
<gene>
    <name evidence="4" type="primary">mal</name>
    <name evidence="6" type="ORF">DMN91_005434</name>
</gene>
<dbReference type="Gene3D" id="3.40.640.10">
    <property type="entry name" value="Type I PLP-dependent aspartate aminotransferase-like (Major domain)"/>
    <property type="match status" value="1"/>
</dbReference>
<dbReference type="InterPro" id="IPR015422">
    <property type="entry name" value="PyrdxlP-dep_Trfase_small"/>
</dbReference>
<dbReference type="InterPro" id="IPR000192">
    <property type="entry name" value="Aminotrans_V_dom"/>
</dbReference>
<dbReference type="Pfam" id="PF03473">
    <property type="entry name" value="MOSC"/>
    <property type="match status" value="1"/>
</dbReference>
<dbReference type="SUPFAM" id="SSF50800">
    <property type="entry name" value="PK beta-barrel domain-like"/>
    <property type="match status" value="1"/>
</dbReference>
<dbReference type="AlphaFoldDB" id="A0A3L8DS57"/>
<dbReference type="GO" id="GO:0030151">
    <property type="term" value="F:molybdenum ion binding"/>
    <property type="evidence" value="ECO:0007669"/>
    <property type="project" value="UniProtKB-UniRule"/>
</dbReference>
<dbReference type="EMBL" id="QOIP01000005">
    <property type="protein sequence ID" value="RLU23156.1"/>
    <property type="molecule type" value="Genomic_DNA"/>
</dbReference>
<dbReference type="GO" id="GO:0008265">
    <property type="term" value="F:molybdenum cofactor sulfurtransferase activity"/>
    <property type="evidence" value="ECO:0007669"/>
    <property type="project" value="UniProtKB-UniRule"/>
</dbReference>
<dbReference type="PROSITE" id="PS51340">
    <property type="entry name" value="MOSC"/>
    <property type="match status" value="1"/>
</dbReference>
<protein>
    <recommendedName>
        <fullName evidence="4">Molybdenum cofactor sulfurase</fullName>
        <shortName evidence="4">MCS</shortName>
        <shortName evidence="4">MOS</shortName>
        <shortName evidence="4">MoCo sulfurase</shortName>
        <ecNumber evidence="4">2.8.1.9</ecNumber>
    </recommendedName>
    <alternativeName>
        <fullName evidence="4">Molybdenum cofactor sulfurtransferase</fullName>
    </alternativeName>
    <alternativeName>
        <fullName evidence="4">Protein maroon-like</fullName>
        <shortName evidence="4">Ma-l</shortName>
    </alternativeName>
</protein>
<comment type="function">
    <text evidence="4">Sulfurates the molybdenum cofactor. Sulfation of molybdenum is essential for xanthine dehydrogenase (XDH) and aldehyde oxidase (ADO) enzymes in which molybdenum cofactor is liganded by 1 oxygen and 1 sulfur atom in active form.</text>
</comment>
<evidence type="ECO:0000259" key="5">
    <source>
        <dbReference type="PROSITE" id="PS51340"/>
    </source>
</evidence>
<comment type="similarity">
    <text evidence="4">Belongs to the class-V pyridoxal-phosphate-dependent aminotransferase family. MOCOS subfamily.</text>
</comment>
<dbReference type="Gene3D" id="3.90.1150.10">
    <property type="entry name" value="Aspartate Aminotransferase, domain 1"/>
    <property type="match status" value="1"/>
</dbReference>
<evidence type="ECO:0000256" key="2">
    <source>
        <dbReference type="ARBA" id="ARBA00022898"/>
    </source>
</evidence>
<dbReference type="EC" id="2.8.1.9" evidence="4"/>
<dbReference type="InterPro" id="IPR015421">
    <property type="entry name" value="PyrdxlP-dep_Trfase_major"/>
</dbReference>
<proteinExistence type="inferred from homology"/>
<dbReference type="InterPro" id="IPR005303">
    <property type="entry name" value="MOCOS_middle"/>
</dbReference>
<feature type="active site" evidence="4">
    <location>
        <position position="410"/>
    </location>
</feature>
<dbReference type="Pfam" id="PF03476">
    <property type="entry name" value="MOSC_N"/>
    <property type="match status" value="1"/>
</dbReference>
<dbReference type="InterPro" id="IPR005302">
    <property type="entry name" value="MoCF_Sase_C"/>
</dbReference>
<feature type="modified residue" description="N6-(pyridoxal phosphate)lysine" evidence="4">
    <location>
        <position position="252"/>
    </location>
</feature>
<sequence length="828" mass="93568">MAETLEFISVYDDATTKFLENEFTRLEDECYLDHAGATLYSDTQIKDVAADLHGSLYANPHSVGIASSSTQDMIERTRYRILSHFNTSPDEYSVIFTSGATASLKIVAEGFRFAESDDNGTEHVGDFVYVQDNHTSVLGMRDVVAARGTEVTCLGHDRAFQVFNQYSIPRDSDEERRTNGNSLFVYSAQCNFSGLKYPLKWIRDTHMGALSAVASKPSTRWYVLLDAAGFAPTNNLDLSIFKPDFVCLSFYKMFGYPTGIGALLVKNSSSGLLEKVYYGGGTVDVALSSEMFHKKRQALHQRFEDGTVPFLSIVTLQHGFEVLARLTIDKISKHVFSLARALHYSLLMLHHCNGKPVVKLYSDTDYEVHDSQGGIVTFNLIRSSGEYVGYMEVVNMAALFKIHLRTGCFCNPGACQRHLSLSPKEILENYEAGYTCGGTADLINGKPTGAVRISFGYMSTIKDVRTLLLMITKCFIDEPCIRKFPRWWEDRETKVRNKYLRFYNSNILDNCNFRITSSEKDAISDNSRNYIHDEIKNLDCTRNSVGSGKIITRVNKCTLRRLFIYPIKSCGAYEIMDSWNLNAKGLEYDREWMIMTPSGTCLTQKHQVNVCLLKPVILRQQKIMKLTYPGMPAIDIPLENTYEASREHPICQSRVCESRVQGIDCGSEASEWLSLALGKPNLRLIRQNRGRQKKGGDKAELSFSSQAQYLLINEASVSWLSDRVSSDSDFKRDTAVHRFRGNIVIRGNDAFDEMQWKHVHIGNSNFKVNGLCTRCQMICIDQTTGEKTVEPLRTLAEEFHGKLRFGIYLTRLENDQDVLKIGDDICYS</sequence>
<dbReference type="GO" id="GO:0030170">
    <property type="term" value="F:pyridoxal phosphate binding"/>
    <property type="evidence" value="ECO:0007669"/>
    <property type="project" value="UniProtKB-UniRule"/>
</dbReference>
<dbReference type="PANTHER" id="PTHR14237:SF80">
    <property type="entry name" value="MOLYBDENUM COFACTOR SULFURASE"/>
    <property type="match status" value="1"/>
</dbReference>
<dbReference type="OrthoDB" id="420046at2759"/>
<dbReference type="HAMAP" id="MF_03050">
    <property type="entry name" value="MOCOS"/>
    <property type="match status" value="1"/>
</dbReference>
<dbReference type="InterPro" id="IPR015424">
    <property type="entry name" value="PyrdxlP-dep_Trfase"/>
</dbReference>
<reference evidence="6 7" key="1">
    <citation type="journal article" date="2018" name="Genome Res.">
        <title>The genomic architecture and molecular evolution of ant odorant receptors.</title>
        <authorList>
            <person name="McKenzie S.K."/>
            <person name="Kronauer D.J.C."/>
        </authorList>
    </citation>
    <scope>NUCLEOTIDE SEQUENCE [LARGE SCALE GENOMIC DNA]</scope>
    <source>
        <strain evidence="6">Clonal line C1</strain>
    </source>
</reference>
<dbReference type="Proteomes" id="UP000279307">
    <property type="component" value="Chromosome 5"/>
</dbReference>
<dbReference type="SUPFAM" id="SSF141673">
    <property type="entry name" value="MOSC N-terminal domain-like"/>
    <property type="match status" value="1"/>
</dbReference>
<keyword evidence="3 4" id="KW-0501">Molybdenum cofactor biosynthesis</keyword>
<comment type="catalytic activity">
    <reaction evidence="4">
        <text>Mo-molybdopterin + L-cysteine + AH2 = thio-Mo-molybdopterin + L-alanine + A + H2O</text>
        <dbReference type="Rhea" id="RHEA:42636"/>
        <dbReference type="ChEBI" id="CHEBI:13193"/>
        <dbReference type="ChEBI" id="CHEBI:15377"/>
        <dbReference type="ChEBI" id="CHEBI:17499"/>
        <dbReference type="ChEBI" id="CHEBI:35235"/>
        <dbReference type="ChEBI" id="CHEBI:57972"/>
        <dbReference type="ChEBI" id="CHEBI:71302"/>
        <dbReference type="ChEBI" id="CHEBI:82685"/>
        <dbReference type="EC" id="2.8.1.9"/>
    </reaction>
</comment>
<comment type="caution">
    <text evidence="6">The sequence shown here is derived from an EMBL/GenBank/DDBJ whole genome shotgun (WGS) entry which is preliminary data.</text>
</comment>
<organism evidence="6 7">
    <name type="scientific">Ooceraea biroi</name>
    <name type="common">Clonal raider ant</name>
    <name type="synonym">Cerapachys biroi</name>
    <dbReference type="NCBI Taxonomy" id="2015173"/>
    <lineage>
        <taxon>Eukaryota</taxon>
        <taxon>Metazoa</taxon>
        <taxon>Ecdysozoa</taxon>
        <taxon>Arthropoda</taxon>
        <taxon>Hexapoda</taxon>
        <taxon>Insecta</taxon>
        <taxon>Pterygota</taxon>
        <taxon>Neoptera</taxon>
        <taxon>Endopterygota</taxon>
        <taxon>Hymenoptera</taxon>
        <taxon>Apocrita</taxon>
        <taxon>Aculeata</taxon>
        <taxon>Formicoidea</taxon>
        <taxon>Formicidae</taxon>
        <taxon>Dorylinae</taxon>
        <taxon>Ooceraea</taxon>
    </lineage>
</organism>
<dbReference type="PANTHER" id="PTHR14237">
    <property type="entry name" value="MOLYBDOPTERIN COFACTOR SULFURASE MOSC"/>
    <property type="match status" value="1"/>
</dbReference>
<name>A0A3L8DS57_OOCBI</name>
<evidence type="ECO:0000256" key="4">
    <source>
        <dbReference type="HAMAP-Rule" id="MF_03050"/>
    </source>
</evidence>
<dbReference type="GO" id="GO:0016829">
    <property type="term" value="F:lyase activity"/>
    <property type="evidence" value="ECO:0007669"/>
    <property type="project" value="UniProtKB-UniRule"/>
</dbReference>
<evidence type="ECO:0000256" key="1">
    <source>
        <dbReference type="ARBA" id="ARBA00022679"/>
    </source>
</evidence>
<dbReference type="SUPFAM" id="SSF53383">
    <property type="entry name" value="PLP-dependent transferases"/>
    <property type="match status" value="1"/>
</dbReference>
<dbReference type="GO" id="GO:0006777">
    <property type="term" value="P:Mo-molybdopterin cofactor biosynthetic process"/>
    <property type="evidence" value="ECO:0007669"/>
    <property type="project" value="UniProtKB-UniRule"/>
</dbReference>
<dbReference type="InterPro" id="IPR011037">
    <property type="entry name" value="Pyrv_Knase-like_insert_dom_sf"/>
</dbReference>
<keyword evidence="1 4" id="KW-0808">Transferase</keyword>
<dbReference type="Pfam" id="PF00266">
    <property type="entry name" value="Aminotran_5"/>
    <property type="match status" value="1"/>
</dbReference>
<feature type="domain" description="MOSC" evidence="5">
    <location>
        <begin position="679"/>
        <end position="828"/>
    </location>
</feature>
<evidence type="ECO:0000313" key="7">
    <source>
        <dbReference type="Proteomes" id="UP000279307"/>
    </source>
</evidence>
<comment type="cofactor">
    <cofactor evidence="4">
        <name>pyridoxal 5'-phosphate</name>
        <dbReference type="ChEBI" id="CHEBI:597326"/>
    </cofactor>
</comment>